<evidence type="ECO:0000313" key="1">
    <source>
        <dbReference type="Proteomes" id="UP000887565"/>
    </source>
</evidence>
<keyword evidence="1" id="KW-1185">Reference proteome</keyword>
<accession>A0A915K6Z1</accession>
<name>A0A915K6Z1_ROMCU</name>
<evidence type="ECO:0000313" key="2">
    <source>
        <dbReference type="WBParaSite" id="nRc.2.0.1.t33657-RA"/>
    </source>
</evidence>
<dbReference type="WBParaSite" id="nRc.2.0.1.t33657-RA">
    <property type="protein sequence ID" value="nRc.2.0.1.t33657-RA"/>
    <property type="gene ID" value="nRc.2.0.1.g33657"/>
</dbReference>
<dbReference type="AlphaFoldDB" id="A0A915K6Z1"/>
<organism evidence="1 2">
    <name type="scientific">Romanomermis culicivorax</name>
    <name type="common">Nematode worm</name>
    <dbReference type="NCBI Taxonomy" id="13658"/>
    <lineage>
        <taxon>Eukaryota</taxon>
        <taxon>Metazoa</taxon>
        <taxon>Ecdysozoa</taxon>
        <taxon>Nematoda</taxon>
        <taxon>Enoplea</taxon>
        <taxon>Dorylaimia</taxon>
        <taxon>Mermithida</taxon>
        <taxon>Mermithoidea</taxon>
        <taxon>Mermithidae</taxon>
        <taxon>Romanomermis</taxon>
    </lineage>
</organism>
<reference evidence="2" key="1">
    <citation type="submission" date="2022-11" db="UniProtKB">
        <authorList>
            <consortium name="WormBaseParasite"/>
        </authorList>
    </citation>
    <scope>IDENTIFICATION</scope>
</reference>
<dbReference type="Proteomes" id="UP000887565">
    <property type="component" value="Unplaced"/>
</dbReference>
<protein>
    <submittedName>
        <fullName evidence="2">Uncharacterized protein</fullName>
    </submittedName>
</protein>
<sequence length="125" mass="14313">MYAHNLEEHLKSHQVLRSQILPELQYVAGSPEIQERRRKSRIFKICCENELSLNIFSCCCAFRIFGFAFERAALLKQAALLNRLAFEPAALLTPMLELWLIYTSSGFQVINGFSDGTERNAIDTK</sequence>
<proteinExistence type="predicted"/>